<organism evidence="1 2">
    <name type="scientific">Corynebacterium pollutisoli</name>
    <dbReference type="NCBI Taxonomy" id="1610489"/>
    <lineage>
        <taxon>Bacteria</taxon>
        <taxon>Bacillati</taxon>
        <taxon>Actinomycetota</taxon>
        <taxon>Actinomycetes</taxon>
        <taxon>Mycobacteriales</taxon>
        <taxon>Corynebacteriaceae</taxon>
        <taxon>Corynebacterium</taxon>
    </lineage>
</organism>
<dbReference type="AlphaFoldDB" id="A0A1X7IP00"/>
<dbReference type="STRING" id="1610489.SAMN06295981_0803"/>
<accession>A0A1X7IP00</accession>
<reference evidence="2" key="1">
    <citation type="submission" date="2017-04" db="EMBL/GenBank/DDBJ databases">
        <authorList>
            <person name="Varghese N."/>
            <person name="Submissions S."/>
        </authorList>
    </citation>
    <scope>NUCLEOTIDE SEQUENCE [LARGE SCALE GENOMIC DNA]</scope>
    <source>
        <strain evidence="2">VDS</strain>
    </source>
</reference>
<dbReference type="RefSeq" id="WP_085548954.1">
    <property type="nucleotide sequence ID" value="NZ_FXAR01000002.1"/>
</dbReference>
<evidence type="ECO:0000313" key="1">
    <source>
        <dbReference type="EMBL" id="SMG16135.1"/>
    </source>
</evidence>
<protein>
    <submittedName>
        <fullName evidence="1">Uncharacterized protein</fullName>
    </submittedName>
</protein>
<name>A0A1X7IP00_9CORY</name>
<proteinExistence type="predicted"/>
<dbReference type="EMBL" id="FXAR01000002">
    <property type="protein sequence ID" value="SMG16135.1"/>
    <property type="molecule type" value="Genomic_DNA"/>
</dbReference>
<dbReference type="Proteomes" id="UP000193309">
    <property type="component" value="Unassembled WGS sequence"/>
</dbReference>
<keyword evidence="2" id="KW-1185">Reference proteome</keyword>
<sequence length="90" mass="10278">MLFGKKKTTGGSDNYDEERDLREGRFLAAEQTNLPLNDFMTRLIAQELPILDSRERTEVYRLLREYAAGGGPEITTQEDLPAGIREIFDL</sequence>
<dbReference type="OrthoDB" id="4409132at2"/>
<evidence type="ECO:0000313" key="2">
    <source>
        <dbReference type="Proteomes" id="UP000193309"/>
    </source>
</evidence>
<gene>
    <name evidence="1" type="ORF">SAMN06295981_0803</name>
</gene>